<keyword evidence="3" id="KW-1185">Reference proteome</keyword>
<evidence type="ECO:0008006" key="4">
    <source>
        <dbReference type="Google" id="ProtNLM"/>
    </source>
</evidence>
<dbReference type="EMBL" id="WVHS01000001">
    <property type="protein sequence ID" value="MXV14433.1"/>
    <property type="molecule type" value="Genomic_DNA"/>
</dbReference>
<gene>
    <name evidence="2" type="ORF">GS398_03920</name>
</gene>
<evidence type="ECO:0000256" key="1">
    <source>
        <dbReference type="SAM" id="SignalP"/>
    </source>
</evidence>
<name>A0A7K1XTU0_9SPHI</name>
<dbReference type="PANTHER" id="PTHR38477:SF1">
    <property type="entry name" value="MUREIN L,D-TRANSPEPTIDASE CATALYTIC DOMAIN FAMILY PROTEIN"/>
    <property type="match status" value="1"/>
</dbReference>
<sequence length="268" mass="29042">MRKHSFIVSGIAAVMMAGSVLLSWTPDTQLTSKVTGTDSAAVTTGSSSGKALFEEYVTSIYESAGLSGTKLDFDTFRKAVTGYLNLKQGNLVSKPLLTIVDFTRSSREKRLWIVNLDDKKLLFNSLVAHGQGSGDDMAQSFSNVAETHQSSLGFYVTDDTYIGKHGLSLRLNGVDNGYNSNARDRAIVLHGAEYVSEQFIAQHGRLGRSYGCPAIPVDLTNKIIGVVKGKSVIFINGQDLRYNSAFLDQDKALSSFNQPTVATLQAKI</sequence>
<dbReference type="PANTHER" id="PTHR38477">
    <property type="entry name" value="HYPOTHETICAL EXPORTED PROTEIN"/>
    <property type="match status" value="1"/>
</dbReference>
<protein>
    <recommendedName>
        <fullName evidence="4">Murein L,D-transpeptidase catalytic domain family protein</fullName>
    </recommendedName>
</protein>
<dbReference type="RefSeq" id="WP_160905407.1">
    <property type="nucleotide sequence ID" value="NZ_WVHS01000001.1"/>
</dbReference>
<organism evidence="2 3">
    <name type="scientific">Hufsiella ginkgonis</name>
    <dbReference type="NCBI Taxonomy" id="2695274"/>
    <lineage>
        <taxon>Bacteria</taxon>
        <taxon>Pseudomonadati</taxon>
        <taxon>Bacteroidota</taxon>
        <taxon>Sphingobacteriia</taxon>
        <taxon>Sphingobacteriales</taxon>
        <taxon>Sphingobacteriaceae</taxon>
        <taxon>Hufsiella</taxon>
    </lineage>
</organism>
<feature type="signal peptide" evidence="1">
    <location>
        <begin position="1"/>
        <end position="22"/>
    </location>
</feature>
<dbReference type="Pfam" id="PF13645">
    <property type="entry name" value="YkuD_2"/>
    <property type="match status" value="1"/>
</dbReference>
<dbReference type="AlphaFoldDB" id="A0A7K1XTU0"/>
<reference evidence="2 3" key="1">
    <citation type="submission" date="2019-11" db="EMBL/GenBank/DDBJ databases">
        <title>Pedobacter sp. HMF7056 Genome sequencing and assembly.</title>
        <authorList>
            <person name="Kang H."/>
            <person name="Kim H."/>
            <person name="Joh K."/>
        </authorList>
    </citation>
    <scope>NUCLEOTIDE SEQUENCE [LARGE SCALE GENOMIC DNA]</scope>
    <source>
        <strain evidence="2 3">HMF7056</strain>
    </source>
</reference>
<evidence type="ECO:0000313" key="2">
    <source>
        <dbReference type="EMBL" id="MXV14433.1"/>
    </source>
</evidence>
<dbReference type="InterPro" id="IPR032676">
    <property type="entry name" value="YkuD_2"/>
</dbReference>
<feature type="chain" id="PRO_5029471823" description="Murein L,D-transpeptidase catalytic domain family protein" evidence="1">
    <location>
        <begin position="23"/>
        <end position="268"/>
    </location>
</feature>
<dbReference type="Proteomes" id="UP000451233">
    <property type="component" value="Unassembled WGS sequence"/>
</dbReference>
<comment type="caution">
    <text evidence="2">The sequence shown here is derived from an EMBL/GenBank/DDBJ whole genome shotgun (WGS) entry which is preliminary data.</text>
</comment>
<accession>A0A7K1XTU0</accession>
<evidence type="ECO:0000313" key="3">
    <source>
        <dbReference type="Proteomes" id="UP000451233"/>
    </source>
</evidence>
<proteinExistence type="predicted"/>
<keyword evidence="1" id="KW-0732">Signal</keyword>